<organism evidence="2 3">
    <name type="scientific">Heyndrickxia shackletonii</name>
    <dbReference type="NCBI Taxonomy" id="157838"/>
    <lineage>
        <taxon>Bacteria</taxon>
        <taxon>Bacillati</taxon>
        <taxon>Bacillota</taxon>
        <taxon>Bacilli</taxon>
        <taxon>Bacillales</taxon>
        <taxon>Bacillaceae</taxon>
        <taxon>Heyndrickxia</taxon>
    </lineage>
</organism>
<reference evidence="2 3" key="1">
    <citation type="submission" date="2015-09" db="EMBL/GenBank/DDBJ databases">
        <title>Genome sequencing project for genomic taxonomy and phylogenomics of Bacillus-like bacteria.</title>
        <authorList>
            <person name="Liu B."/>
            <person name="Wang J."/>
            <person name="Zhu Y."/>
            <person name="Liu G."/>
            <person name="Chen Q."/>
            <person name="Chen Z."/>
            <person name="Lan J."/>
            <person name="Che J."/>
            <person name="Ge C."/>
            <person name="Shi H."/>
            <person name="Pan Z."/>
            <person name="Liu X."/>
        </authorList>
    </citation>
    <scope>NUCLEOTIDE SEQUENCE [LARGE SCALE GENOMIC DNA]</scope>
    <source>
        <strain evidence="2 3">LMG 18435</strain>
    </source>
</reference>
<protein>
    <submittedName>
        <fullName evidence="2">Uncharacterized protein</fullName>
    </submittedName>
</protein>
<dbReference type="Proteomes" id="UP000051888">
    <property type="component" value="Unassembled WGS sequence"/>
</dbReference>
<gene>
    <name evidence="2" type="ORF">AN964_03445</name>
</gene>
<evidence type="ECO:0000256" key="1">
    <source>
        <dbReference type="SAM" id="Phobius"/>
    </source>
</evidence>
<accession>A0A0Q3WVJ6</accession>
<proteinExistence type="predicted"/>
<keyword evidence="3" id="KW-1185">Reference proteome</keyword>
<evidence type="ECO:0000313" key="3">
    <source>
        <dbReference type="Proteomes" id="UP000051888"/>
    </source>
</evidence>
<dbReference type="AlphaFoldDB" id="A0A0Q3WVJ6"/>
<dbReference type="RefSeq" id="WP_055738372.1">
    <property type="nucleotide sequence ID" value="NZ_JAAIWL010000040.1"/>
</dbReference>
<feature type="transmembrane region" description="Helical" evidence="1">
    <location>
        <begin position="51"/>
        <end position="75"/>
    </location>
</feature>
<name>A0A0Q3WVJ6_9BACI</name>
<evidence type="ECO:0000313" key="2">
    <source>
        <dbReference type="EMBL" id="KQL52671.1"/>
    </source>
</evidence>
<sequence length="78" mass="8656">MQTYKVLGAIFILVSGFMYSIERAVTMLSTNVVIAGFYAGKITGEVPKVEVASVFSNLFVPIFFVLGIILIIYGFRKR</sequence>
<keyword evidence="1" id="KW-1133">Transmembrane helix</keyword>
<keyword evidence="1" id="KW-0472">Membrane</keyword>
<dbReference type="PATRIC" id="fig|157838.3.peg.766"/>
<keyword evidence="1" id="KW-0812">Transmembrane</keyword>
<dbReference type="EMBL" id="LJJC01000004">
    <property type="protein sequence ID" value="KQL52671.1"/>
    <property type="molecule type" value="Genomic_DNA"/>
</dbReference>
<dbReference type="OrthoDB" id="2943279at2"/>
<comment type="caution">
    <text evidence="2">The sequence shown here is derived from an EMBL/GenBank/DDBJ whole genome shotgun (WGS) entry which is preliminary data.</text>
</comment>